<sequence>MDSGVENVPVGQTTPFLSPPQTVGPDPVHDLPAELLQVGWRRFWSKREGRPYFFNKLTNESLWEMPRLSTPAQLAPAFCEHMFEAPLHCTIASRKLTNSALTLVTCSCLCQPPRQRRNHVTQSTFAGVKSRQLDDPRCMNVGLRDFGTMDSTKQTTWLA</sequence>
<keyword evidence="2" id="KW-1185">Reference proteome</keyword>
<name>A0ACB7TH91_HYAAI</name>
<comment type="caution">
    <text evidence="1">The sequence shown here is derived from an EMBL/GenBank/DDBJ whole genome shotgun (WGS) entry which is preliminary data.</text>
</comment>
<accession>A0ACB7TH91</accession>
<gene>
    <name evidence="1" type="ORF">HPB50_008212</name>
</gene>
<reference evidence="1" key="1">
    <citation type="submission" date="2020-05" db="EMBL/GenBank/DDBJ databases">
        <title>Large-scale comparative analyses of tick genomes elucidate their genetic diversity and vector capacities.</title>
        <authorList>
            <person name="Jia N."/>
            <person name="Wang J."/>
            <person name="Shi W."/>
            <person name="Du L."/>
            <person name="Sun Y."/>
            <person name="Zhan W."/>
            <person name="Jiang J."/>
            <person name="Wang Q."/>
            <person name="Zhang B."/>
            <person name="Ji P."/>
            <person name="Sakyi L.B."/>
            <person name="Cui X."/>
            <person name="Yuan T."/>
            <person name="Jiang B."/>
            <person name="Yang W."/>
            <person name="Lam T.T.-Y."/>
            <person name="Chang Q."/>
            <person name="Ding S."/>
            <person name="Wang X."/>
            <person name="Zhu J."/>
            <person name="Ruan X."/>
            <person name="Zhao L."/>
            <person name="Wei J."/>
            <person name="Que T."/>
            <person name="Du C."/>
            <person name="Cheng J."/>
            <person name="Dai P."/>
            <person name="Han X."/>
            <person name="Huang E."/>
            <person name="Gao Y."/>
            <person name="Liu J."/>
            <person name="Shao H."/>
            <person name="Ye R."/>
            <person name="Li L."/>
            <person name="Wei W."/>
            <person name="Wang X."/>
            <person name="Wang C."/>
            <person name="Yang T."/>
            <person name="Huo Q."/>
            <person name="Li W."/>
            <person name="Guo W."/>
            <person name="Chen H."/>
            <person name="Zhou L."/>
            <person name="Ni X."/>
            <person name="Tian J."/>
            <person name="Zhou Y."/>
            <person name="Sheng Y."/>
            <person name="Liu T."/>
            <person name="Pan Y."/>
            <person name="Xia L."/>
            <person name="Li J."/>
            <person name="Zhao F."/>
            <person name="Cao W."/>
        </authorList>
    </citation>
    <scope>NUCLEOTIDE SEQUENCE</scope>
    <source>
        <strain evidence="1">Hyas-2018</strain>
    </source>
</reference>
<dbReference type="EMBL" id="CM023481">
    <property type="protein sequence ID" value="KAH6945394.1"/>
    <property type="molecule type" value="Genomic_DNA"/>
</dbReference>
<protein>
    <submittedName>
        <fullName evidence="1">Uncharacterized protein</fullName>
    </submittedName>
</protein>
<evidence type="ECO:0000313" key="2">
    <source>
        <dbReference type="Proteomes" id="UP000821845"/>
    </source>
</evidence>
<proteinExistence type="predicted"/>
<organism evidence="1 2">
    <name type="scientific">Hyalomma asiaticum</name>
    <name type="common">Tick</name>
    <dbReference type="NCBI Taxonomy" id="266040"/>
    <lineage>
        <taxon>Eukaryota</taxon>
        <taxon>Metazoa</taxon>
        <taxon>Ecdysozoa</taxon>
        <taxon>Arthropoda</taxon>
        <taxon>Chelicerata</taxon>
        <taxon>Arachnida</taxon>
        <taxon>Acari</taxon>
        <taxon>Parasitiformes</taxon>
        <taxon>Ixodida</taxon>
        <taxon>Ixodoidea</taxon>
        <taxon>Ixodidae</taxon>
        <taxon>Hyalomminae</taxon>
        <taxon>Hyalomma</taxon>
    </lineage>
</organism>
<evidence type="ECO:0000313" key="1">
    <source>
        <dbReference type="EMBL" id="KAH6945394.1"/>
    </source>
</evidence>
<dbReference type="Proteomes" id="UP000821845">
    <property type="component" value="Chromosome 1"/>
</dbReference>